<keyword evidence="7" id="KW-0808">Transferase</keyword>
<dbReference type="AlphaFoldDB" id="A0A409WAE5"/>
<dbReference type="InterPro" id="IPR001841">
    <property type="entry name" value="Znf_RING"/>
</dbReference>
<evidence type="ECO:0000256" key="12">
    <source>
        <dbReference type="ARBA" id="ARBA00022833"/>
    </source>
</evidence>
<protein>
    <recommendedName>
        <fullName evidence="6">Postreplication repair E3 ubiquitin-protein ligase RAD18</fullName>
        <ecNumber evidence="5">2.3.2.27</ecNumber>
    </recommendedName>
    <alternativeName>
        <fullName evidence="17">Postreplication repair E3 ubiquitin-protein ligase rad18</fullName>
    </alternativeName>
    <alternativeName>
        <fullName evidence="16 18">RING-type E3 ubiquitin transferase RAD18</fullName>
    </alternativeName>
</protein>
<gene>
    <name evidence="25" type="ORF">CVT24_013333</name>
</gene>
<dbReference type="NCBIfam" id="TIGR00599">
    <property type="entry name" value="rad18"/>
    <property type="match status" value="1"/>
</dbReference>
<feature type="region of interest" description="Disordered" evidence="22">
    <location>
        <begin position="112"/>
        <end position="182"/>
    </location>
</feature>
<dbReference type="SMART" id="SM00734">
    <property type="entry name" value="ZnF_Rad18"/>
    <property type="match status" value="1"/>
</dbReference>
<evidence type="ECO:0000256" key="20">
    <source>
        <dbReference type="PROSITE-ProRule" id="PRU01256"/>
    </source>
</evidence>
<dbReference type="STRING" id="181874.A0A409WAE5"/>
<evidence type="ECO:0000256" key="22">
    <source>
        <dbReference type="SAM" id="MobiDB-lite"/>
    </source>
</evidence>
<comment type="pathway">
    <text evidence="3">Protein modification; protein ubiquitination.</text>
</comment>
<reference evidence="25 26" key="1">
    <citation type="journal article" date="2018" name="Evol. Lett.">
        <title>Horizontal gene cluster transfer increased hallucinogenic mushroom diversity.</title>
        <authorList>
            <person name="Reynolds H.T."/>
            <person name="Vijayakumar V."/>
            <person name="Gluck-Thaler E."/>
            <person name="Korotkin H.B."/>
            <person name="Matheny P.B."/>
            <person name="Slot J.C."/>
        </authorList>
    </citation>
    <scope>NUCLEOTIDE SEQUENCE [LARGE SCALE GENOMIC DNA]</scope>
    <source>
        <strain evidence="25 26">2629</strain>
    </source>
</reference>
<dbReference type="InParanoid" id="A0A409WAE5"/>
<dbReference type="InterPro" id="IPR017907">
    <property type="entry name" value="Znf_RING_CS"/>
</dbReference>
<evidence type="ECO:0000256" key="11">
    <source>
        <dbReference type="ARBA" id="ARBA00022786"/>
    </source>
</evidence>
<feature type="compositionally biased region" description="Low complexity" evidence="22">
    <location>
        <begin position="233"/>
        <end position="242"/>
    </location>
</feature>
<keyword evidence="12" id="KW-0862">Zinc</keyword>
<evidence type="ECO:0000256" key="7">
    <source>
        <dbReference type="ARBA" id="ARBA00022679"/>
    </source>
</evidence>
<dbReference type="GO" id="GO:0006513">
    <property type="term" value="P:protein monoubiquitination"/>
    <property type="evidence" value="ECO:0007669"/>
    <property type="project" value="InterPro"/>
</dbReference>
<feature type="compositionally biased region" description="Polar residues" evidence="22">
    <location>
        <begin position="423"/>
        <end position="437"/>
    </location>
</feature>
<evidence type="ECO:0000256" key="17">
    <source>
        <dbReference type="ARBA" id="ARBA00074353"/>
    </source>
</evidence>
<dbReference type="GO" id="GO:0006301">
    <property type="term" value="P:DNA damage tolerance"/>
    <property type="evidence" value="ECO:0007669"/>
    <property type="project" value="InterPro"/>
</dbReference>
<dbReference type="InterPro" id="IPR006642">
    <property type="entry name" value="Rad18_UBZ4"/>
</dbReference>
<evidence type="ECO:0000256" key="3">
    <source>
        <dbReference type="ARBA" id="ARBA00004906"/>
    </source>
</evidence>
<dbReference type="OrthoDB" id="9049620at2759"/>
<comment type="caution">
    <text evidence="25">The sequence shown here is derived from an EMBL/GenBank/DDBJ whole genome shotgun (WGS) entry which is preliminary data.</text>
</comment>
<evidence type="ECO:0000259" key="23">
    <source>
        <dbReference type="PROSITE" id="PS50089"/>
    </source>
</evidence>
<dbReference type="PROSITE" id="PS00518">
    <property type="entry name" value="ZF_RING_1"/>
    <property type="match status" value="1"/>
</dbReference>
<dbReference type="Pfam" id="PF13923">
    <property type="entry name" value="zf-C3HC4_2"/>
    <property type="match status" value="1"/>
</dbReference>
<comment type="catalytic activity">
    <reaction evidence="1">
        <text>S-ubiquitinyl-[E2 ubiquitin-conjugating enzyme]-L-cysteine + [acceptor protein]-L-lysine = [E2 ubiquitin-conjugating enzyme]-L-cysteine + N(6)-ubiquitinyl-[acceptor protein]-L-lysine.</text>
        <dbReference type="EC" id="2.3.2.27"/>
    </reaction>
</comment>
<dbReference type="EMBL" id="NHTK01005671">
    <property type="protein sequence ID" value="PPQ75450.1"/>
    <property type="molecule type" value="Genomic_DNA"/>
</dbReference>
<feature type="coiled-coil region" evidence="21">
    <location>
        <begin position="329"/>
        <end position="356"/>
    </location>
</feature>
<dbReference type="PROSITE" id="PS50089">
    <property type="entry name" value="ZF_RING_2"/>
    <property type="match status" value="1"/>
</dbReference>
<dbReference type="PANTHER" id="PTHR14134">
    <property type="entry name" value="E3 UBIQUITIN-PROTEIN LIGASE RAD18"/>
    <property type="match status" value="1"/>
</dbReference>
<feature type="region of interest" description="Disordered" evidence="22">
    <location>
        <begin position="231"/>
        <end position="283"/>
    </location>
</feature>
<feature type="compositionally biased region" description="Polar residues" evidence="22">
    <location>
        <begin position="142"/>
        <end position="151"/>
    </location>
</feature>
<keyword evidence="9 20" id="KW-0227">DNA damage</keyword>
<keyword evidence="15" id="KW-0539">Nucleus</keyword>
<evidence type="ECO:0000256" key="13">
    <source>
        <dbReference type="ARBA" id="ARBA00023125"/>
    </source>
</evidence>
<keyword evidence="13" id="KW-0238">DNA-binding</keyword>
<evidence type="ECO:0000256" key="6">
    <source>
        <dbReference type="ARBA" id="ARBA00015551"/>
    </source>
</evidence>
<keyword evidence="8" id="KW-0479">Metal-binding</keyword>
<comment type="similarity">
    <text evidence="4">Belongs to the RAD18 family.</text>
</comment>
<dbReference type="InterPro" id="IPR039577">
    <property type="entry name" value="Rad18"/>
</dbReference>
<dbReference type="PROSITE" id="PS51908">
    <property type="entry name" value="ZF_UBZ4"/>
    <property type="match status" value="1"/>
</dbReference>
<sequence>MDIQNPFLSADVPDPTDFPHPSEAPGLRTLDTALRCPICGEVYDAPVSIACGHTFCSACIRSALGVKQECPQCRKTANEVHIRVNHTIEAVISSWKEARPFVLTLIQNETKRKASEALPDASSRKRRRRERSSSVELVEAGPSTQAQSSLRSPTKPKSSSVKPRSNGNIVPSSDAEEDEEIAKVTKNAPDEATIVQCPICQTSLKYRHLNQHIDSGCTSFKNDVVGMKDASRSKASSASNGNGKKEKDAWSSIFGGGGGGKNKKKSTQRDDTKDDDEDPLPMATYATLKDRQLKDMLLECELWTSGDRGMWEERHKRWVMMYNANLDRTLSNRKKKSELRRELKKWEEERARKRKVVVGDVVAYQKEHKSEFSKLVNAARQSAQTIKKRETSTTSSSPLTANSNGSEPHTTLSNGSERHQQSEQHVQTTRLDSSSSGYPMDTLPLALAPASSQLSISGTEVIASSQ</sequence>
<name>A0A409WAE5_9AGAR</name>
<organism evidence="25 26">
    <name type="scientific">Panaeolus cyanescens</name>
    <dbReference type="NCBI Taxonomy" id="181874"/>
    <lineage>
        <taxon>Eukaryota</taxon>
        <taxon>Fungi</taxon>
        <taxon>Dikarya</taxon>
        <taxon>Basidiomycota</taxon>
        <taxon>Agaricomycotina</taxon>
        <taxon>Agaricomycetes</taxon>
        <taxon>Agaricomycetidae</taxon>
        <taxon>Agaricales</taxon>
        <taxon>Agaricineae</taxon>
        <taxon>Galeropsidaceae</taxon>
        <taxon>Panaeolus</taxon>
    </lineage>
</organism>
<evidence type="ECO:0000256" key="8">
    <source>
        <dbReference type="ARBA" id="ARBA00022723"/>
    </source>
</evidence>
<evidence type="ECO:0000256" key="14">
    <source>
        <dbReference type="ARBA" id="ARBA00023204"/>
    </source>
</evidence>
<proteinExistence type="inferred from homology"/>
<evidence type="ECO:0000256" key="9">
    <source>
        <dbReference type="ARBA" id="ARBA00022763"/>
    </source>
</evidence>
<feature type="region of interest" description="Disordered" evidence="22">
    <location>
        <begin position="383"/>
        <end position="444"/>
    </location>
</feature>
<dbReference type="FunFam" id="3.30.40.10:FF:000172">
    <property type="entry name" value="E3 ubiquitin-protein ligase RAD18"/>
    <property type="match status" value="1"/>
</dbReference>
<evidence type="ECO:0000256" key="21">
    <source>
        <dbReference type="SAM" id="Coils"/>
    </source>
</evidence>
<keyword evidence="10 19" id="KW-0863">Zinc-finger</keyword>
<evidence type="ECO:0000313" key="26">
    <source>
        <dbReference type="Proteomes" id="UP000284842"/>
    </source>
</evidence>
<evidence type="ECO:0000256" key="4">
    <source>
        <dbReference type="ARBA" id="ARBA00009506"/>
    </source>
</evidence>
<evidence type="ECO:0000259" key="24">
    <source>
        <dbReference type="PROSITE" id="PS51908"/>
    </source>
</evidence>
<dbReference type="SUPFAM" id="SSF57850">
    <property type="entry name" value="RING/U-box"/>
    <property type="match status" value="1"/>
</dbReference>
<dbReference type="EC" id="2.3.2.27" evidence="5"/>
<accession>A0A409WAE5</accession>
<dbReference type="Proteomes" id="UP000284842">
    <property type="component" value="Unassembled WGS sequence"/>
</dbReference>
<evidence type="ECO:0000313" key="25">
    <source>
        <dbReference type="EMBL" id="PPQ75450.1"/>
    </source>
</evidence>
<evidence type="ECO:0000256" key="5">
    <source>
        <dbReference type="ARBA" id="ARBA00012483"/>
    </source>
</evidence>
<evidence type="ECO:0000256" key="18">
    <source>
        <dbReference type="ARBA" id="ARBA00082369"/>
    </source>
</evidence>
<keyword evidence="11" id="KW-0833">Ubl conjugation pathway</keyword>
<evidence type="ECO:0000256" key="15">
    <source>
        <dbReference type="ARBA" id="ARBA00023242"/>
    </source>
</evidence>
<feature type="compositionally biased region" description="Polar residues" evidence="22">
    <location>
        <begin position="392"/>
        <end position="415"/>
    </location>
</feature>
<evidence type="ECO:0000256" key="16">
    <source>
        <dbReference type="ARBA" id="ARBA00031783"/>
    </source>
</evidence>
<keyword evidence="26" id="KW-1185">Reference proteome</keyword>
<dbReference type="FunCoup" id="A0A409WAE5">
    <property type="interactions" value="154"/>
</dbReference>
<comment type="subcellular location">
    <subcellularLocation>
        <location evidence="2">Nucleus</location>
    </subcellularLocation>
</comment>
<dbReference type="SMART" id="SM00184">
    <property type="entry name" value="RING"/>
    <property type="match status" value="1"/>
</dbReference>
<feature type="domain" description="UBZ4-type" evidence="24">
    <location>
        <begin position="194"/>
        <end position="222"/>
    </location>
</feature>
<evidence type="ECO:0000256" key="10">
    <source>
        <dbReference type="ARBA" id="ARBA00022771"/>
    </source>
</evidence>
<dbReference type="GO" id="GO:0061630">
    <property type="term" value="F:ubiquitin protein ligase activity"/>
    <property type="evidence" value="ECO:0007669"/>
    <property type="project" value="UniProtKB-EC"/>
</dbReference>
<dbReference type="GO" id="GO:0097505">
    <property type="term" value="C:Rad6-Rad18 complex"/>
    <property type="evidence" value="ECO:0007669"/>
    <property type="project" value="TreeGrafter"/>
</dbReference>
<keyword evidence="21" id="KW-0175">Coiled coil</keyword>
<dbReference type="GO" id="GO:0006281">
    <property type="term" value="P:DNA repair"/>
    <property type="evidence" value="ECO:0007669"/>
    <property type="project" value="UniProtKB-KW"/>
</dbReference>
<dbReference type="InterPro" id="IPR013083">
    <property type="entry name" value="Znf_RING/FYVE/PHD"/>
</dbReference>
<feature type="domain" description="RING-type" evidence="23">
    <location>
        <begin position="36"/>
        <end position="74"/>
    </location>
</feature>
<evidence type="ECO:0000256" key="1">
    <source>
        <dbReference type="ARBA" id="ARBA00000900"/>
    </source>
</evidence>
<dbReference type="GO" id="GO:0005634">
    <property type="term" value="C:nucleus"/>
    <property type="evidence" value="ECO:0007669"/>
    <property type="project" value="UniProtKB-SubCell"/>
</dbReference>
<dbReference type="InterPro" id="IPR004580">
    <property type="entry name" value="Rad18_fungi"/>
</dbReference>
<feature type="compositionally biased region" description="Low complexity" evidence="22">
    <location>
        <begin position="152"/>
        <end position="165"/>
    </location>
</feature>
<dbReference type="Gene3D" id="3.30.160.60">
    <property type="entry name" value="Classic Zinc Finger"/>
    <property type="match status" value="1"/>
</dbReference>
<dbReference type="GO" id="GO:0003697">
    <property type="term" value="F:single-stranded DNA binding"/>
    <property type="evidence" value="ECO:0007669"/>
    <property type="project" value="InterPro"/>
</dbReference>
<evidence type="ECO:0000256" key="2">
    <source>
        <dbReference type="ARBA" id="ARBA00004123"/>
    </source>
</evidence>
<dbReference type="GO" id="GO:0008270">
    <property type="term" value="F:zinc ion binding"/>
    <property type="evidence" value="ECO:0007669"/>
    <property type="project" value="UniProtKB-KW"/>
</dbReference>
<dbReference type="Gene3D" id="3.30.40.10">
    <property type="entry name" value="Zinc/RING finger domain, C3HC4 (zinc finger)"/>
    <property type="match status" value="1"/>
</dbReference>
<keyword evidence="14 20" id="KW-0234">DNA repair</keyword>
<evidence type="ECO:0000256" key="19">
    <source>
        <dbReference type="PROSITE-ProRule" id="PRU00175"/>
    </source>
</evidence>
<dbReference type="PANTHER" id="PTHR14134:SF2">
    <property type="entry name" value="E3 UBIQUITIN-PROTEIN LIGASE RAD18"/>
    <property type="match status" value="1"/>
</dbReference>